<dbReference type="Pfam" id="PF11271">
    <property type="entry name" value="PorA"/>
    <property type="match status" value="1"/>
</dbReference>
<evidence type="ECO:0000313" key="3">
    <source>
        <dbReference type="EMBL" id="PWK31252.1"/>
    </source>
</evidence>
<keyword evidence="2" id="KW-1133">Transmembrane helix</keyword>
<dbReference type="RefSeq" id="WP_158319543.1">
    <property type="nucleotide sequence ID" value="NZ_BONA01000090.1"/>
</dbReference>
<dbReference type="AlphaFoldDB" id="A0A316EH49"/>
<dbReference type="OrthoDB" id="153031at2"/>
<accession>A0A316EH49</accession>
<keyword evidence="4" id="KW-1185">Reference proteome</keyword>
<evidence type="ECO:0000313" key="4">
    <source>
        <dbReference type="Proteomes" id="UP000245697"/>
    </source>
</evidence>
<evidence type="ECO:0000256" key="2">
    <source>
        <dbReference type="SAM" id="Phobius"/>
    </source>
</evidence>
<dbReference type="EMBL" id="QGGR01000034">
    <property type="protein sequence ID" value="PWK31252.1"/>
    <property type="molecule type" value="Genomic_DNA"/>
</dbReference>
<feature type="transmembrane region" description="Helical" evidence="2">
    <location>
        <begin position="310"/>
        <end position="330"/>
    </location>
</feature>
<dbReference type="InterPro" id="IPR021424">
    <property type="entry name" value="PorA"/>
</dbReference>
<feature type="region of interest" description="Disordered" evidence="1">
    <location>
        <begin position="340"/>
        <end position="368"/>
    </location>
</feature>
<name>A0A316EH49_9ACTN</name>
<proteinExistence type="predicted"/>
<protein>
    <recommendedName>
        <fullName evidence="5">DUF3068 family protein</fullName>
    </recommendedName>
</protein>
<dbReference type="Proteomes" id="UP000245697">
    <property type="component" value="Unassembled WGS sequence"/>
</dbReference>
<evidence type="ECO:0000256" key="1">
    <source>
        <dbReference type="SAM" id="MobiDB-lite"/>
    </source>
</evidence>
<keyword evidence="2" id="KW-0812">Transmembrane</keyword>
<gene>
    <name evidence="3" type="ORF">BC793_13468</name>
</gene>
<keyword evidence="2" id="KW-0472">Membrane</keyword>
<comment type="caution">
    <text evidence="3">The sequence shown here is derived from an EMBL/GenBank/DDBJ whole genome shotgun (WGS) entry which is preliminary data.</text>
</comment>
<sequence>MKARLGAVLFGIGFFAVVLAAGVAFYVAPSAARLPYDLRSCAPGVTEDCLKPSVAEAKNARFLFTEGGETPIVKIETGTLQSTTEINTLMDTTDLELESGTIDDNTVIWRANGTVKWVEQGKDINKYQARLALDRKTAGAVEWPGQELEDVAKPATPAKVSFTGQLYKFPFGTEQTTYQYFDRDLKKALPIEYKGTEDIQGLETYKFEQVIPTTPLAFSEDRIKSLLSAFATPDATSGQVTYANTRTIWVEPVSGTFVKVQEQQSKKLVPNVGQPTDLLDAVFAYTDQTVTNSVESAGANKSQVLLISRYLPIGAAVLGALLLIAGLWMVTTGRRAVPAKHAAGGKHEEITEPVTQVGADSESSKSTS</sequence>
<evidence type="ECO:0008006" key="5">
    <source>
        <dbReference type="Google" id="ProtNLM"/>
    </source>
</evidence>
<reference evidence="3 4" key="1">
    <citation type="submission" date="2018-05" db="EMBL/GenBank/DDBJ databases">
        <title>Genomic Encyclopedia of Archaeal and Bacterial Type Strains, Phase II (KMG-II): from individual species to whole genera.</title>
        <authorList>
            <person name="Goeker M."/>
        </authorList>
    </citation>
    <scope>NUCLEOTIDE SEQUENCE [LARGE SCALE GENOMIC DNA]</scope>
    <source>
        <strain evidence="3 4">DSM 45184</strain>
    </source>
</reference>
<organism evidence="3 4">
    <name type="scientific">Actinoplanes xinjiangensis</name>
    <dbReference type="NCBI Taxonomy" id="512350"/>
    <lineage>
        <taxon>Bacteria</taxon>
        <taxon>Bacillati</taxon>
        <taxon>Actinomycetota</taxon>
        <taxon>Actinomycetes</taxon>
        <taxon>Micromonosporales</taxon>
        <taxon>Micromonosporaceae</taxon>
        <taxon>Actinoplanes</taxon>
    </lineage>
</organism>